<feature type="compositionally biased region" description="Basic and acidic residues" evidence="1">
    <location>
        <begin position="59"/>
        <end position="72"/>
    </location>
</feature>
<comment type="caution">
    <text evidence="2">The sequence shown here is derived from an EMBL/GenBank/DDBJ whole genome shotgun (WGS) entry which is preliminary data.</text>
</comment>
<evidence type="ECO:0000313" key="3">
    <source>
        <dbReference type="Proteomes" id="UP001190700"/>
    </source>
</evidence>
<protein>
    <submittedName>
        <fullName evidence="2">Uncharacterized protein</fullName>
    </submittedName>
</protein>
<name>A0AAE0GDX8_9CHLO</name>
<feature type="region of interest" description="Disordered" evidence="1">
    <location>
        <begin position="1"/>
        <end position="115"/>
    </location>
</feature>
<evidence type="ECO:0000313" key="2">
    <source>
        <dbReference type="EMBL" id="KAK3276262.1"/>
    </source>
</evidence>
<dbReference type="EMBL" id="LGRX02006659">
    <property type="protein sequence ID" value="KAK3276262.1"/>
    <property type="molecule type" value="Genomic_DNA"/>
</dbReference>
<accession>A0AAE0GDX8</accession>
<reference evidence="2 3" key="1">
    <citation type="journal article" date="2015" name="Genome Biol. Evol.">
        <title>Comparative Genomics of a Bacterivorous Green Alga Reveals Evolutionary Causalities and Consequences of Phago-Mixotrophic Mode of Nutrition.</title>
        <authorList>
            <person name="Burns J.A."/>
            <person name="Paasch A."/>
            <person name="Narechania A."/>
            <person name="Kim E."/>
        </authorList>
    </citation>
    <scope>NUCLEOTIDE SEQUENCE [LARGE SCALE GENOMIC DNA]</scope>
    <source>
        <strain evidence="2 3">PLY_AMNH</strain>
    </source>
</reference>
<feature type="compositionally biased region" description="Gly residues" evidence="1">
    <location>
        <begin position="42"/>
        <end position="53"/>
    </location>
</feature>
<feature type="compositionally biased region" description="Gly residues" evidence="1">
    <location>
        <begin position="73"/>
        <end position="109"/>
    </location>
</feature>
<sequence>MEGGGPEAAVKVGEVVEGEEAGDVEGVGVGVEDLEEGEVGWRRGGWMGGGGTTGCAEGAGKEAGEAEGEGRLWGEGSAGGGEGETGGGKGGGGGEAIGQVGYGGGPGGGEEAKKG</sequence>
<dbReference type="AlphaFoldDB" id="A0AAE0GDX8"/>
<keyword evidence="3" id="KW-1185">Reference proteome</keyword>
<gene>
    <name evidence="2" type="ORF">CYMTET_15650</name>
</gene>
<proteinExistence type="predicted"/>
<dbReference type="Proteomes" id="UP001190700">
    <property type="component" value="Unassembled WGS sequence"/>
</dbReference>
<organism evidence="2 3">
    <name type="scientific">Cymbomonas tetramitiformis</name>
    <dbReference type="NCBI Taxonomy" id="36881"/>
    <lineage>
        <taxon>Eukaryota</taxon>
        <taxon>Viridiplantae</taxon>
        <taxon>Chlorophyta</taxon>
        <taxon>Pyramimonadophyceae</taxon>
        <taxon>Pyramimonadales</taxon>
        <taxon>Pyramimonadaceae</taxon>
        <taxon>Cymbomonas</taxon>
    </lineage>
</organism>
<evidence type="ECO:0000256" key="1">
    <source>
        <dbReference type="SAM" id="MobiDB-lite"/>
    </source>
</evidence>